<dbReference type="AlphaFoldDB" id="A0A5M9IUL8"/>
<evidence type="ECO:0000313" key="1">
    <source>
        <dbReference type="EMBL" id="KAA8559569.1"/>
    </source>
</evidence>
<evidence type="ECO:0000313" key="2">
    <source>
        <dbReference type="Proteomes" id="UP000323425"/>
    </source>
</evidence>
<protein>
    <submittedName>
        <fullName evidence="1">Uncharacterized protein</fullName>
    </submittedName>
</protein>
<proteinExistence type="predicted"/>
<sequence>MNKRLIQASSVIGVHEALSISEAVETPLTQHVEVIAVGNDLIDVMR</sequence>
<gene>
    <name evidence="1" type="ORF">FX985_05947</name>
</gene>
<name>A0A5M9IUL8_9PSED</name>
<accession>A0A5M9IUL8</accession>
<dbReference type="Proteomes" id="UP000323425">
    <property type="component" value="Unassembled WGS sequence"/>
</dbReference>
<comment type="caution">
    <text evidence="1">The sequence shown here is derived from an EMBL/GenBank/DDBJ whole genome shotgun (WGS) entry which is preliminary data.</text>
</comment>
<organism evidence="1 2">
    <name type="scientific">Pseudomonas extremaustralis</name>
    <dbReference type="NCBI Taxonomy" id="359110"/>
    <lineage>
        <taxon>Bacteria</taxon>
        <taxon>Pseudomonadati</taxon>
        <taxon>Pseudomonadota</taxon>
        <taxon>Gammaproteobacteria</taxon>
        <taxon>Pseudomonadales</taxon>
        <taxon>Pseudomonadaceae</taxon>
        <taxon>Pseudomonas</taxon>
    </lineage>
</organism>
<reference evidence="1 2" key="1">
    <citation type="journal article" date="2018" name="Plant Biotechnol. Rep.">
        <title>Diversity and antifungal activity of endophytic bacteria associated with Panax ginseng seedlings.</title>
        <authorList>
            <person name="Park J.M."/>
            <person name="Hong C.E."/>
            <person name="Jo S.H."/>
        </authorList>
    </citation>
    <scope>NUCLEOTIDE SEQUENCE [LARGE SCALE GENOMIC DNA]</scope>
    <source>
        <strain evidence="1 2">PgKB38</strain>
    </source>
</reference>
<dbReference type="EMBL" id="VTFH01000002">
    <property type="protein sequence ID" value="KAA8559569.1"/>
    <property type="molecule type" value="Genomic_DNA"/>
</dbReference>